<dbReference type="AlphaFoldDB" id="A0A9W9C8E9"/>
<evidence type="ECO:0000313" key="3">
    <source>
        <dbReference type="EMBL" id="KAJ4349716.1"/>
    </source>
</evidence>
<evidence type="ECO:0008006" key="5">
    <source>
        <dbReference type="Google" id="ProtNLM"/>
    </source>
</evidence>
<evidence type="ECO:0000256" key="1">
    <source>
        <dbReference type="SAM" id="MobiDB-lite"/>
    </source>
</evidence>
<evidence type="ECO:0000256" key="2">
    <source>
        <dbReference type="SAM" id="Phobius"/>
    </source>
</evidence>
<feature type="region of interest" description="Disordered" evidence="1">
    <location>
        <begin position="201"/>
        <end position="240"/>
    </location>
</feature>
<comment type="caution">
    <text evidence="3">The sequence shown here is derived from an EMBL/GenBank/DDBJ whole genome shotgun (WGS) entry which is preliminary data.</text>
</comment>
<accession>A0A9W9C8E9</accession>
<evidence type="ECO:0000313" key="4">
    <source>
        <dbReference type="Proteomes" id="UP001140513"/>
    </source>
</evidence>
<keyword evidence="2" id="KW-1133">Transmembrane helix</keyword>
<reference evidence="3" key="1">
    <citation type="submission" date="2022-10" db="EMBL/GenBank/DDBJ databases">
        <title>Tapping the CABI collections for fungal endophytes: first genome assemblies for Collariella, Neodidymelliopsis, Ascochyta clinopodiicola, Didymella pomorum, Didymosphaeria variabile, Neocosmospora piperis and Neocucurbitaria cava.</title>
        <authorList>
            <person name="Hill R."/>
        </authorList>
    </citation>
    <scope>NUCLEOTIDE SEQUENCE</scope>
    <source>
        <strain evidence="3">IMI 356815</strain>
    </source>
</reference>
<keyword evidence="4" id="KW-1185">Reference proteome</keyword>
<feature type="region of interest" description="Disordered" evidence="1">
    <location>
        <begin position="264"/>
        <end position="340"/>
    </location>
</feature>
<dbReference type="OrthoDB" id="3692311at2759"/>
<keyword evidence="2" id="KW-0472">Membrane</keyword>
<feature type="region of interest" description="Disordered" evidence="1">
    <location>
        <begin position="176"/>
        <end position="195"/>
    </location>
</feature>
<feature type="transmembrane region" description="Helical" evidence="2">
    <location>
        <begin position="144"/>
        <end position="168"/>
    </location>
</feature>
<dbReference type="EMBL" id="JAPEUX010000006">
    <property type="protein sequence ID" value="KAJ4349716.1"/>
    <property type="molecule type" value="Genomic_DNA"/>
</dbReference>
<dbReference type="GeneID" id="80911863"/>
<organism evidence="3 4">
    <name type="scientific">Didymosphaeria variabile</name>
    <dbReference type="NCBI Taxonomy" id="1932322"/>
    <lineage>
        <taxon>Eukaryota</taxon>
        <taxon>Fungi</taxon>
        <taxon>Dikarya</taxon>
        <taxon>Ascomycota</taxon>
        <taxon>Pezizomycotina</taxon>
        <taxon>Dothideomycetes</taxon>
        <taxon>Pleosporomycetidae</taxon>
        <taxon>Pleosporales</taxon>
        <taxon>Massarineae</taxon>
        <taxon>Didymosphaeriaceae</taxon>
        <taxon>Didymosphaeria</taxon>
    </lineage>
</organism>
<gene>
    <name evidence="3" type="ORF">N0V89_008333</name>
</gene>
<name>A0A9W9C8E9_9PLEO</name>
<dbReference type="RefSeq" id="XP_056068646.1">
    <property type="nucleotide sequence ID" value="XM_056217090.1"/>
</dbReference>
<keyword evidence="2" id="KW-0812">Transmembrane</keyword>
<proteinExistence type="predicted"/>
<sequence length="340" mass="35357">MANIDLDRFDPTCKDEGAKWYACPATSSNRSPFVGCCKTDPCTLSGCAVGNLAPVSFNASAYGSMPDPSCGAASTFRSCVNIPKNDTTFWGCCKSDACNTADTKCPKNDLTAAVLDTASLQQAYSANGTTGEAEAEGGHSHTGVIVGAAVGGGVAVVAIIAILIFCLFKKRRARSRSAPPSSQAPFPSPEKTEYRHSVISEGTNTLSPGAPQRGLGILSDGTAAPPLYNSPKPPPFAAFGQHQYTPVAQTGEPQELPVDYTAGSSQRYSELPAEVTSSSPGLRQAPAELESPMISPQPFGSPRPSPRSQGPSRLGDGEGERPRTADTTYKVSMGGFASPR</sequence>
<protein>
    <recommendedName>
        <fullName evidence="5">Mid2 domain-containing protein</fullName>
    </recommendedName>
</protein>
<dbReference type="Proteomes" id="UP001140513">
    <property type="component" value="Unassembled WGS sequence"/>
</dbReference>
<feature type="compositionally biased region" description="Basic and acidic residues" evidence="1">
    <location>
        <begin position="315"/>
        <end position="324"/>
    </location>
</feature>
<feature type="compositionally biased region" description="Low complexity" evidence="1">
    <location>
        <begin position="176"/>
        <end position="185"/>
    </location>
</feature>